<accession>A0AAN9ZJB8</accession>
<keyword evidence="2" id="KW-0472">Membrane</keyword>
<evidence type="ECO:0000313" key="4">
    <source>
        <dbReference type="Proteomes" id="UP001378592"/>
    </source>
</evidence>
<keyword evidence="4" id="KW-1185">Reference proteome</keyword>
<evidence type="ECO:0000256" key="1">
    <source>
        <dbReference type="SAM" id="MobiDB-lite"/>
    </source>
</evidence>
<dbReference type="EMBL" id="JAZDUA010000002">
    <property type="protein sequence ID" value="KAK7874440.1"/>
    <property type="molecule type" value="Genomic_DNA"/>
</dbReference>
<feature type="transmembrane region" description="Helical" evidence="2">
    <location>
        <begin position="81"/>
        <end position="101"/>
    </location>
</feature>
<dbReference type="Proteomes" id="UP001378592">
    <property type="component" value="Unassembled WGS sequence"/>
</dbReference>
<name>A0AAN9ZJB8_9ORTH</name>
<organism evidence="3 4">
    <name type="scientific">Gryllus longicercus</name>
    <dbReference type="NCBI Taxonomy" id="2509291"/>
    <lineage>
        <taxon>Eukaryota</taxon>
        <taxon>Metazoa</taxon>
        <taxon>Ecdysozoa</taxon>
        <taxon>Arthropoda</taxon>
        <taxon>Hexapoda</taxon>
        <taxon>Insecta</taxon>
        <taxon>Pterygota</taxon>
        <taxon>Neoptera</taxon>
        <taxon>Polyneoptera</taxon>
        <taxon>Orthoptera</taxon>
        <taxon>Ensifera</taxon>
        <taxon>Gryllidea</taxon>
        <taxon>Grylloidea</taxon>
        <taxon>Gryllidae</taxon>
        <taxon>Gryllinae</taxon>
        <taxon>Gryllus</taxon>
    </lineage>
</organism>
<evidence type="ECO:0000313" key="3">
    <source>
        <dbReference type="EMBL" id="KAK7874440.1"/>
    </source>
</evidence>
<feature type="region of interest" description="Disordered" evidence="1">
    <location>
        <begin position="173"/>
        <end position="193"/>
    </location>
</feature>
<gene>
    <name evidence="3" type="ORF">R5R35_001535</name>
</gene>
<comment type="caution">
    <text evidence="3">The sequence shown here is derived from an EMBL/GenBank/DDBJ whole genome shotgun (WGS) entry which is preliminary data.</text>
</comment>
<reference evidence="3 4" key="1">
    <citation type="submission" date="2024-03" db="EMBL/GenBank/DDBJ databases">
        <title>The genome assembly and annotation of the cricket Gryllus longicercus Weissman &amp; Gray.</title>
        <authorList>
            <person name="Szrajer S."/>
            <person name="Gray D."/>
            <person name="Ylla G."/>
        </authorList>
    </citation>
    <scope>NUCLEOTIDE SEQUENCE [LARGE SCALE GENOMIC DNA]</scope>
    <source>
        <strain evidence="3">DAG 2021-001</strain>
        <tissue evidence="3">Whole body minus gut</tissue>
    </source>
</reference>
<feature type="region of interest" description="Disordered" evidence="1">
    <location>
        <begin position="251"/>
        <end position="278"/>
    </location>
</feature>
<feature type="compositionally biased region" description="Gly residues" evidence="1">
    <location>
        <begin position="251"/>
        <end position="269"/>
    </location>
</feature>
<protein>
    <submittedName>
        <fullName evidence="3">Uncharacterized protein</fullName>
    </submittedName>
</protein>
<keyword evidence="2" id="KW-1133">Transmembrane helix</keyword>
<sequence>MSRPQEVADVIAIAQRKPNTLRTPPSTIFLENWFENEALLNRPTASGRGAEAAGVPVCAGTAHAEGCAGALQRWLRQSSDVLLVLGYCVLTFLKLCFAGILRCELREMIVKIRLLRGDARPAMPLLFASGPAAGGGNGGGGAGGANGGGVGGGGGCGGGAAAGGGGGAGGVGGGGGPPAGPGPPAGQPPPIGGAAAASAVALCDASVPLLQHNGCVAPRPLLLVQADAAEDSDTNSNSALLLADDAGGGVGGLGGSKSTGGPTGRGGTPSNGNNNTFELREFNRMLARHGGRL</sequence>
<keyword evidence="2" id="KW-0812">Transmembrane</keyword>
<proteinExistence type="predicted"/>
<evidence type="ECO:0000256" key="2">
    <source>
        <dbReference type="SAM" id="Phobius"/>
    </source>
</evidence>
<feature type="compositionally biased region" description="Pro residues" evidence="1">
    <location>
        <begin position="178"/>
        <end position="191"/>
    </location>
</feature>
<dbReference type="AlphaFoldDB" id="A0AAN9ZJB8"/>